<dbReference type="Proteomes" id="UP001497392">
    <property type="component" value="Unassembled WGS sequence"/>
</dbReference>
<dbReference type="InterPro" id="IPR011040">
    <property type="entry name" value="Sialidase"/>
</dbReference>
<comment type="caution">
    <text evidence="2">The sequence shown here is derived from an EMBL/GenBank/DDBJ whole genome shotgun (WGS) entry which is preliminary data.</text>
</comment>
<sequence length="622" mass="67157">MATMSHLPNGSIAAQWQANTKWYEGALNQSIYWAISDDSGLTWGPTRVLMPSPDSLPLWGPVQYSASNTMHLWYSKSHPACSWEGPSGLAYAPGGDLLFSTSRNAAQTWNTTTIVPWSYEGGIARLTCNGVSLNAKGEWLLPYWRELGGPEVCQQEHSLYGTAGVLITADQVVYPSNVQDLLPQSDVFGKTYTKVNVPKDNSTWMIENAIAQYKGNASAPDMHVQIFRTSTGTALQSWSSNGGLNWTYPVNSTLPNPNSRMDVISLPNNTLVAAFNDSPDKRTPLRLATSTNGGVTWTRQALIEDDPVGSFHYPALLYDPTNDTVLVIYTVGYPPRLVPVSLVLPGLDVKSSSVFANVPDTAPAPAPAVSAKAPAVFPAMSAPAGSARAPASIAELTGRVIAVNRTATPPTASFQSKSLKVSTYSATTNGTAAKTLAPAATPDLRRDGNRDALARSGRRLAQAAPSEQDMGRLEERTVAVTSGTIGRVRAEDVLGHVEGGIDEMSDEEVVENAVLAERHEELLRAHGYRLVDGLPGYVLEPETRGVREVERKIFQRRSDHESTDASATTEAAASVLSAAQGRRRILKERYVEEETDYGRVSYGMRVATVDRLALVNGLISRK</sequence>
<dbReference type="InterPro" id="IPR036278">
    <property type="entry name" value="Sialidase_sf"/>
</dbReference>
<gene>
    <name evidence="2" type="primary">g7658</name>
    <name evidence="2" type="ORF">VP750_LOCUS6556</name>
</gene>
<keyword evidence="3" id="KW-1185">Reference proteome</keyword>
<feature type="domain" description="Sialidase" evidence="1">
    <location>
        <begin position="10"/>
        <end position="319"/>
    </location>
</feature>
<organism evidence="2 3">
    <name type="scientific">Coccomyxa viridis</name>
    <dbReference type="NCBI Taxonomy" id="1274662"/>
    <lineage>
        <taxon>Eukaryota</taxon>
        <taxon>Viridiplantae</taxon>
        <taxon>Chlorophyta</taxon>
        <taxon>core chlorophytes</taxon>
        <taxon>Trebouxiophyceae</taxon>
        <taxon>Trebouxiophyceae incertae sedis</taxon>
        <taxon>Coccomyxaceae</taxon>
        <taxon>Coccomyxa</taxon>
    </lineage>
</organism>
<dbReference type="PANTHER" id="PTHR43752:SF2">
    <property type="entry name" value="BNR_ASP-BOX REPEAT FAMILY PROTEIN"/>
    <property type="match status" value="1"/>
</dbReference>
<protein>
    <submittedName>
        <fullName evidence="2">G7658 protein</fullName>
    </submittedName>
</protein>
<dbReference type="EMBL" id="CAXHTA020000011">
    <property type="protein sequence ID" value="CAL5224897.1"/>
    <property type="molecule type" value="Genomic_DNA"/>
</dbReference>
<name>A0ABP1G531_9CHLO</name>
<dbReference type="Gene3D" id="2.120.10.10">
    <property type="match status" value="1"/>
</dbReference>
<dbReference type="Pfam" id="PF13088">
    <property type="entry name" value="BNR_2"/>
    <property type="match status" value="1"/>
</dbReference>
<dbReference type="PANTHER" id="PTHR43752">
    <property type="entry name" value="BNR/ASP-BOX REPEAT FAMILY PROTEIN"/>
    <property type="match status" value="1"/>
</dbReference>
<evidence type="ECO:0000259" key="1">
    <source>
        <dbReference type="Pfam" id="PF13088"/>
    </source>
</evidence>
<evidence type="ECO:0000313" key="3">
    <source>
        <dbReference type="Proteomes" id="UP001497392"/>
    </source>
</evidence>
<reference evidence="2 3" key="1">
    <citation type="submission" date="2024-06" db="EMBL/GenBank/DDBJ databases">
        <authorList>
            <person name="Kraege A."/>
            <person name="Thomma B."/>
        </authorList>
    </citation>
    <scope>NUCLEOTIDE SEQUENCE [LARGE SCALE GENOMIC DNA]</scope>
</reference>
<dbReference type="CDD" id="cd15482">
    <property type="entry name" value="Sialidase_non-viral"/>
    <property type="match status" value="1"/>
</dbReference>
<accession>A0ABP1G531</accession>
<evidence type="ECO:0000313" key="2">
    <source>
        <dbReference type="EMBL" id="CAL5224897.1"/>
    </source>
</evidence>
<dbReference type="SUPFAM" id="SSF50939">
    <property type="entry name" value="Sialidases"/>
    <property type="match status" value="1"/>
</dbReference>
<proteinExistence type="predicted"/>